<dbReference type="InterPro" id="IPR010982">
    <property type="entry name" value="Lambda_DNA-bd_dom_sf"/>
</dbReference>
<dbReference type="SMART" id="SM00530">
    <property type="entry name" value="HTH_XRE"/>
    <property type="match status" value="1"/>
</dbReference>
<dbReference type="Proteomes" id="UP001596106">
    <property type="component" value="Unassembled WGS sequence"/>
</dbReference>
<keyword evidence="3" id="KW-1185">Reference proteome</keyword>
<name>A0ABW0IPT2_9BACT</name>
<reference evidence="3" key="1">
    <citation type="journal article" date="2019" name="Int. J. Syst. Evol. Microbiol.">
        <title>The Global Catalogue of Microorganisms (GCM) 10K type strain sequencing project: providing services to taxonomists for standard genome sequencing and annotation.</title>
        <authorList>
            <consortium name="The Broad Institute Genomics Platform"/>
            <consortium name="The Broad Institute Genome Sequencing Center for Infectious Disease"/>
            <person name="Wu L."/>
            <person name="Ma J."/>
        </authorList>
    </citation>
    <scope>NUCLEOTIDE SEQUENCE [LARGE SCALE GENOMIC DNA]</scope>
    <source>
        <strain evidence="3">CCUG 55250</strain>
    </source>
</reference>
<proteinExistence type="predicted"/>
<dbReference type="SUPFAM" id="SSF47413">
    <property type="entry name" value="lambda repressor-like DNA-binding domains"/>
    <property type="match status" value="1"/>
</dbReference>
<comment type="caution">
    <text evidence="2">The sequence shown here is derived from an EMBL/GenBank/DDBJ whole genome shotgun (WGS) entry which is preliminary data.</text>
</comment>
<evidence type="ECO:0000313" key="2">
    <source>
        <dbReference type="EMBL" id="MFC5413152.1"/>
    </source>
</evidence>
<dbReference type="PROSITE" id="PS50943">
    <property type="entry name" value="HTH_CROC1"/>
    <property type="match status" value="1"/>
</dbReference>
<evidence type="ECO:0000313" key="3">
    <source>
        <dbReference type="Proteomes" id="UP001596106"/>
    </source>
</evidence>
<feature type="domain" description="HTH cro/C1-type" evidence="1">
    <location>
        <begin position="17"/>
        <end position="71"/>
    </location>
</feature>
<dbReference type="Pfam" id="PF01381">
    <property type="entry name" value="HTH_3"/>
    <property type="match status" value="1"/>
</dbReference>
<organism evidence="2 3">
    <name type="scientific">Larkinella bovis</name>
    <dbReference type="NCBI Taxonomy" id="683041"/>
    <lineage>
        <taxon>Bacteria</taxon>
        <taxon>Pseudomonadati</taxon>
        <taxon>Bacteroidota</taxon>
        <taxon>Cytophagia</taxon>
        <taxon>Cytophagales</taxon>
        <taxon>Spirosomataceae</taxon>
        <taxon>Larkinella</taxon>
    </lineage>
</organism>
<gene>
    <name evidence="2" type="ORF">ACFPMF_27775</name>
</gene>
<accession>A0ABW0IPT2</accession>
<dbReference type="InterPro" id="IPR001387">
    <property type="entry name" value="Cro/C1-type_HTH"/>
</dbReference>
<dbReference type="Gene3D" id="1.10.260.40">
    <property type="entry name" value="lambda repressor-like DNA-binding domains"/>
    <property type="match status" value="1"/>
</dbReference>
<protein>
    <submittedName>
        <fullName evidence="2">Helix-turn-helix domain-containing protein</fullName>
    </submittedName>
</protein>
<dbReference type="RefSeq" id="WP_379851400.1">
    <property type="nucleotide sequence ID" value="NZ_JBHSMA010000023.1"/>
</dbReference>
<sequence length="76" mass="8770">MDFSEYRQFHFKITEKLVKAREEAGLTQNAVAQTGILSQSEISKIENGQRYIDFITLILLAKLYGKDVNYFVPPEN</sequence>
<dbReference type="CDD" id="cd00093">
    <property type="entry name" value="HTH_XRE"/>
    <property type="match status" value="1"/>
</dbReference>
<dbReference type="EMBL" id="JBHSMA010000023">
    <property type="protein sequence ID" value="MFC5413152.1"/>
    <property type="molecule type" value="Genomic_DNA"/>
</dbReference>
<evidence type="ECO:0000259" key="1">
    <source>
        <dbReference type="PROSITE" id="PS50943"/>
    </source>
</evidence>